<dbReference type="SUPFAM" id="SSF88723">
    <property type="entry name" value="PIN domain-like"/>
    <property type="match status" value="1"/>
</dbReference>
<dbReference type="InterPro" id="IPR039907">
    <property type="entry name" value="NOB1"/>
</dbReference>
<evidence type="ECO:0000256" key="2">
    <source>
        <dbReference type="ARBA" id="ARBA00022723"/>
    </source>
</evidence>
<organism evidence="5 6">
    <name type="scientific">Halomarina halobia</name>
    <dbReference type="NCBI Taxonomy" id="3033386"/>
    <lineage>
        <taxon>Archaea</taxon>
        <taxon>Methanobacteriati</taxon>
        <taxon>Methanobacteriota</taxon>
        <taxon>Stenosarchaea group</taxon>
        <taxon>Halobacteria</taxon>
        <taxon>Halobacteriales</taxon>
        <taxon>Natronomonadaceae</taxon>
        <taxon>Halomarina</taxon>
    </lineage>
</organism>
<dbReference type="PANTHER" id="PTHR12814">
    <property type="entry name" value="RNA-BINDING PROTEIN NOB1"/>
    <property type="match status" value="1"/>
</dbReference>
<dbReference type="PANTHER" id="PTHR12814:SF2">
    <property type="entry name" value="RNA-BINDING PROTEIN NOB1"/>
    <property type="match status" value="1"/>
</dbReference>
<name>A0ABD6A7U8_9EURY</name>
<reference evidence="5 6" key="1">
    <citation type="journal article" date="2019" name="Int. J. Syst. Evol. Microbiol.">
        <title>The Global Catalogue of Microorganisms (GCM) 10K type strain sequencing project: providing services to taxonomists for standard genome sequencing and annotation.</title>
        <authorList>
            <consortium name="The Broad Institute Genomics Platform"/>
            <consortium name="The Broad Institute Genome Sequencing Center for Infectious Disease"/>
            <person name="Wu L."/>
            <person name="Ma J."/>
        </authorList>
    </citation>
    <scope>NUCLEOTIDE SEQUENCE [LARGE SCALE GENOMIC DNA]</scope>
    <source>
        <strain evidence="5 6">PSR21</strain>
    </source>
</reference>
<keyword evidence="6" id="KW-1185">Reference proteome</keyword>
<evidence type="ECO:0000256" key="3">
    <source>
        <dbReference type="ARBA" id="ARBA00022801"/>
    </source>
</evidence>
<feature type="domain" description="Ribonuclease PIN" evidence="4">
    <location>
        <begin position="3"/>
        <end position="85"/>
    </location>
</feature>
<protein>
    <submittedName>
        <fullName evidence="5">NOB1 family endonuclease</fullName>
    </submittedName>
</protein>
<keyword evidence="2" id="KW-0479">Metal-binding</keyword>
<dbReference type="RefSeq" id="WP_276304256.1">
    <property type="nucleotide sequence ID" value="NZ_CP119992.1"/>
</dbReference>
<evidence type="ECO:0000259" key="4">
    <source>
        <dbReference type="Pfam" id="PF17146"/>
    </source>
</evidence>
<evidence type="ECO:0000313" key="6">
    <source>
        <dbReference type="Proteomes" id="UP001596547"/>
    </source>
</evidence>
<dbReference type="AlphaFoldDB" id="A0ABD6A7U8"/>
<evidence type="ECO:0000313" key="5">
    <source>
        <dbReference type="EMBL" id="MFC7316487.1"/>
    </source>
</evidence>
<keyword evidence="5" id="KW-0255">Endonuclease</keyword>
<dbReference type="GO" id="GO:0046872">
    <property type="term" value="F:metal ion binding"/>
    <property type="evidence" value="ECO:0007669"/>
    <property type="project" value="UniProtKB-KW"/>
</dbReference>
<keyword evidence="3" id="KW-0378">Hydrolase</keyword>
<evidence type="ECO:0000256" key="1">
    <source>
        <dbReference type="ARBA" id="ARBA00022722"/>
    </source>
</evidence>
<keyword evidence="1" id="KW-0540">Nuclease</keyword>
<dbReference type="InterPro" id="IPR033411">
    <property type="entry name" value="Ribonuclease_PIN"/>
</dbReference>
<dbReference type="Gene3D" id="2.20.28.10">
    <property type="match status" value="1"/>
</dbReference>
<accession>A0ABD6A7U8</accession>
<dbReference type="GeneID" id="79313794"/>
<dbReference type="InterPro" id="IPR029060">
    <property type="entry name" value="PIN-like_dom_sf"/>
</dbReference>
<dbReference type="Gene3D" id="3.40.50.1010">
    <property type="entry name" value="5'-nuclease"/>
    <property type="match status" value="1"/>
</dbReference>
<gene>
    <name evidence="5" type="ORF">ACFQPE_06700</name>
</gene>
<dbReference type="GO" id="GO:0016787">
    <property type="term" value="F:hydrolase activity"/>
    <property type="evidence" value="ECO:0007669"/>
    <property type="project" value="UniProtKB-KW"/>
</dbReference>
<comment type="caution">
    <text evidence="5">The sequence shown here is derived from an EMBL/GenBank/DDBJ whole genome shotgun (WGS) entry which is preliminary data.</text>
</comment>
<dbReference type="Proteomes" id="UP001596547">
    <property type="component" value="Unassembled WGS sequence"/>
</dbReference>
<dbReference type="EMBL" id="JBHTBF010000002">
    <property type="protein sequence ID" value="MFC7316487.1"/>
    <property type="molecule type" value="Genomic_DNA"/>
</dbReference>
<sequence>MRVLDASAFIREHAVDGPTATVPGVREELSGRSVYRFDAFEGSGMRVHVPSDASVERVRRAATGSGDRGVLSATDVALLAAALELDATLVTDDYAMQNVASRLDLSVETIEREGISEERAWTFQCTGCGRTFDDREDRCPICGSELTRKR</sequence>
<proteinExistence type="predicted"/>
<dbReference type="GO" id="GO:0004519">
    <property type="term" value="F:endonuclease activity"/>
    <property type="evidence" value="ECO:0007669"/>
    <property type="project" value="UniProtKB-KW"/>
</dbReference>
<dbReference type="Pfam" id="PF17146">
    <property type="entry name" value="PIN_6"/>
    <property type="match status" value="1"/>
</dbReference>